<evidence type="ECO:0008006" key="4">
    <source>
        <dbReference type="Google" id="ProtNLM"/>
    </source>
</evidence>
<dbReference type="STRING" id="1213857.A0A484FIR0"/>
<feature type="compositionally biased region" description="Basic and acidic residues" evidence="1">
    <location>
        <begin position="127"/>
        <end position="150"/>
    </location>
</feature>
<evidence type="ECO:0000313" key="3">
    <source>
        <dbReference type="Proteomes" id="UP000014480"/>
    </source>
</evidence>
<keyword evidence="3" id="KW-1185">Reference proteome</keyword>
<dbReference type="SUPFAM" id="SSF54928">
    <property type="entry name" value="RNA-binding domain, RBD"/>
    <property type="match status" value="1"/>
</dbReference>
<feature type="compositionally biased region" description="Gly residues" evidence="1">
    <location>
        <begin position="302"/>
        <end position="312"/>
    </location>
</feature>
<feature type="region of interest" description="Disordered" evidence="1">
    <location>
        <begin position="249"/>
        <end position="312"/>
    </location>
</feature>
<gene>
    <name evidence="2" type="ORF">Cob_v008932</name>
</gene>
<dbReference type="OrthoDB" id="10065185at2759"/>
<evidence type="ECO:0000313" key="2">
    <source>
        <dbReference type="EMBL" id="TDZ17982.1"/>
    </source>
</evidence>
<dbReference type="GO" id="GO:0003676">
    <property type="term" value="F:nucleic acid binding"/>
    <property type="evidence" value="ECO:0007669"/>
    <property type="project" value="InterPro"/>
</dbReference>
<feature type="compositionally biased region" description="Polar residues" evidence="1">
    <location>
        <begin position="262"/>
        <end position="271"/>
    </location>
</feature>
<protein>
    <recommendedName>
        <fullName evidence="4">RRM domain-containing protein</fullName>
    </recommendedName>
</protein>
<accession>A0A484FIR0</accession>
<name>A0A484FIR0_COLOR</name>
<sequence length="455" mass="48691">MGPWIAPAAKSKCDFGSWGERTVYEADWKLESRTNAPKAKVQVHVASSSVYLATKGERSNWLGVISNLFSVLSCLRNEEYCRRSLSRLPDIAVIMAEEEFEIDIYGDAPQDNQDGNAESYDGQTNGHSDEQKQDQQDDYHEQHHNQEQHDAPAPQQGVKRKGDDGHGDERHGDDRQVDPGATTAIMISDLNWWNTDDDIRGWCRQAQCEDELKDITFSEHKVNGKSKGQVYVEFTSQQAATAAKHAIEATDGSQGIPKKHQVTYSNPTVNPFRTLPKDAPNRAGKEQGSRPGGSYNNQGAPMGEGGYRGGYRGRGGFNGPRGGGMNQNFNRNFSGGMGGGFNNNMSGGGGGFNNGMGGGNFGGGFQRGGGFGGGMRGGPGMRGGRGGMNNPMGGMGMGPMGGMPMGGMPNMGMMGGGMPGFHGMPQQFNHAFFGGNQGGGNDWGNPHGAKRPRPE</sequence>
<feature type="region of interest" description="Disordered" evidence="1">
    <location>
        <begin position="434"/>
        <end position="455"/>
    </location>
</feature>
<organism evidence="2 3">
    <name type="scientific">Colletotrichum orbiculare (strain 104-T / ATCC 96160 / CBS 514.97 / LARS 414 / MAFF 240422)</name>
    <name type="common">Cucumber anthracnose fungus</name>
    <name type="synonym">Colletotrichum lagenarium</name>
    <dbReference type="NCBI Taxonomy" id="1213857"/>
    <lineage>
        <taxon>Eukaryota</taxon>
        <taxon>Fungi</taxon>
        <taxon>Dikarya</taxon>
        <taxon>Ascomycota</taxon>
        <taxon>Pezizomycotina</taxon>
        <taxon>Sordariomycetes</taxon>
        <taxon>Hypocreomycetidae</taxon>
        <taxon>Glomerellales</taxon>
        <taxon>Glomerellaceae</taxon>
        <taxon>Colletotrichum</taxon>
        <taxon>Colletotrichum orbiculare species complex</taxon>
    </lineage>
</organism>
<dbReference type="InterPro" id="IPR012677">
    <property type="entry name" value="Nucleotide-bd_a/b_plait_sf"/>
</dbReference>
<dbReference type="Gene3D" id="3.30.70.330">
    <property type="match status" value="1"/>
</dbReference>
<dbReference type="InterPro" id="IPR034772">
    <property type="entry name" value="CPSF6/7"/>
</dbReference>
<reference evidence="3" key="2">
    <citation type="journal article" date="2019" name="Mol. Plant Microbe Interact.">
        <title>Genome sequence resources for four phytopathogenic fungi from the Colletotrichum orbiculare species complex.</title>
        <authorList>
            <person name="Gan P."/>
            <person name="Tsushima A."/>
            <person name="Narusaka M."/>
            <person name="Narusaka Y."/>
            <person name="Takano Y."/>
            <person name="Kubo Y."/>
            <person name="Shirasu K."/>
        </authorList>
    </citation>
    <scope>GENOME REANNOTATION</scope>
    <source>
        <strain evidence="3">104-T / ATCC 96160 / CBS 514.97 / LARS 414 / MAFF 240422</strain>
    </source>
</reference>
<proteinExistence type="predicted"/>
<dbReference type="EMBL" id="AMCV02000025">
    <property type="protein sequence ID" value="TDZ17982.1"/>
    <property type="molecule type" value="Genomic_DNA"/>
</dbReference>
<comment type="caution">
    <text evidence="2">The sequence shown here is derived from an EMBL/GenBank/DDBJ whole genome shotgun (WGS) entry which is preliminary data.</text>
</comment>
<evidence type="ECO:0000256" key="1">
    <source>
        <dbReference type="SAM" id="MobiDB-lite"/>
    </source>
</evidence>
<feature type="compositionally biased region" description="Polar residues" evidence="1">
    <location>
        <begin position="110"/>
        <end position="126"/>
    </location>
</feature>
<dbReference type="AlphaFoldDB" id="A0A484FIR0"/>
<dbReference type="PANTHER" id="PTHR23204">
    <property type="entry name" value="CLEAVAGE AND POLYADENYLATION SPECIFIC FACTOR"/>
    <property type="match status" value="1"/>
</dbReference>
<feature type="compositionally biased region" description="Basic and acidic residues" evidence="1">
    <location>
        <begin position="275"/>
        <end position="288"/>
    </location>
</feature>
<reference evidence="3" key="1">
    <citation type="journal article" date="2013" name="New Phytol.">
        <title>Comparative genomic and transcriptomic analyses reveal the hemibiotrophic stage shift of Colletotrichum fungi.</title>
        <authorList>
            <person name="Gan P."/>
            <person name="Ikeda K."/>
            <person name="Irieda H."/>
            <person name="Narusaka M."/>
            <person name="O'Connell R.J."/>
            <person name="Narusaka Y."/>
            <person name="Takano Y."/>
            <person name="Kubo Y."/>
            <person name="Shirasu K."/>
        </authorList>
    </citation>
    <scope>NUCLEOTIDE SEQUENCE [LARGE SCALE GENOMIC DNA]</scope>
    <source>
        <strain evidence="3">104-T / ATCC 96160 / CBS 514.97 / LARS 414 / MAFF 240422</strain>
    </source>
</reference>
<dbReference type="InterPro" id="IPR035979">
    <property type="entry name" value="RBD_domain_sf"/>
</dbReference>
<dbReference type="Proteomes" id="UP000014480">
    <property type="component" value="Unassembled WGS sequence"/>
</dbReference>
<dbReference type="GO" id="GO:0006397">
    <property type="term" value="P:mRNA processing"/>
    <property type="evidence" value="ECO:0007669"/>
    <property type="project" value="UniProtKB-KW"/>
</dbReference>
<feature type="compositionally biased region" description="Basic and acidic residues" evidence="1">
    <location>
        <begin position="160"/>
        <end position="177"/>
    </location>
</feature>
<feature type="region of interest" description="Disordered" evidence="1">
    <location>
        <begin position="106"/>
        <end position="181"/>
    </location>
</feature>
<dbReference type="GO" id="GO:0005634">
    <property type="term" value="C:nucleus"/>
    <property type="evidence" value="ECO:0007669"/>
    <property type="project" value="UniProtKB-SubCell"/>
</dbReference>